<gene>
    <name evidence="2" type="ORF">DES31_1228</name>
</gene>
<organism evidence="2 3">
    <name type="scientific">Otariodibacter oris</name>
    <dbReference type="NCBI Taxonomy" id="1032623"/>
    <lineage>
        <taxon>Bacteria</taxon>
        <taxon>Pseudomonadati</taxon>
        <taxon>Pseudomonadota</taxon>
        <taxon>Gammaproteobacteria</taxon>
        <taxon>Pasteurellales</taxon>
        <taxon>Pasteurellaceae</taxon>
        <taxon>Otariodibacter</taxon>
    </lineage>
</organism>
<reference evidence="2 3" key="1">
    <citation type="submission" date="2018-10" db="EMBL/GenBank/DDBJ databases">
        <title>Genomic Encyclopedia of Type Strains, Phase IV (KMG-IV): sequencing the most valuable type-strain genomes for metagenomic binning, comparative biology and taxonomic classification.</title>
        <authorList>
            <person name="Goeker M."/>
        </authorList>
    </citation>
    <scope>NUCLEOTIDE SEQUENCE [LARGE SCALE GENOMIC DNA]</scope>
    <source>
        <strain evidence="2 3">DSM 23800</strain>
    </source>
</reference>
<keyword evidence="1" id="KW-0812">Transmembrane</keyword>
<dbReference type="EMBL" id="RBJC01000006">
    <property type="protein sequence ID" value="RKR71878.1"/>
    <property type="molecule type" value="Genomic_DNA"/>
</dbReference>
<keyword evidence="1" id="KW-0472">Membrane</keyword>
<sequence length="217" mass="25979">MRYRANVLFISLFMIMSIMLFIFLSYDSLLIKDRKRLADYHRYLNDKINLLTMVNDNYDQRCRLSKQPQNNIEFDYINYGFNCTFNSIFIKPKPTKSKYIQVDNINEWLDLTTYQEHIHYIASLSELPHSSINDPKVVVALNDIDEKLKKNFYGIVITNHYFDITGKKIYGVIYSSYDNARKERNLTYKRKVIDNLEQQLSTWYYLPQSKNILSNEK</sequence>
<evidence type="ECO:0000313" key="2">
    <source>
        <dbReference type="EMBL" id="RKR71878.1"/>
    </source>
</evidence>
<evidence type="ECO:0000256" key="1">
    <source>
        <dbReference type="SAM" id="Phobius"/>
    </source>
</evidence>
<accession>A0A420XGF1</accession>
<evidence type="ECO:0000313" key="3">
    <source>
        <dbReference type="Proteomes" id="UP000280099"/>
    </source>
</evidence>
<protein>
    <submittedName>
        <fullName evidence="2">Uncharacterized protein DUF2572</fullName>
    </submittedName>
</protein>
<keyword evidence="3" id="KW-1185">Reference proteome</keyword>
<comment type="caution">
    <text evidence="2">The sequence shown here is derived from an EMBL/GenBank/DDBJ whole genome shotgun (WGS) entry which is preliminary data.</text>
</comment>
<dbReference type="AlphaFoldDB" id="A0A420XGF1"/>
<dbReference type="Proteomes" id="UP000280099">
    <property type="component" value="Unassembled WGS sequence"/>
</dbReference>
<keyword evidence="1" id="KW-1133">Transmembrane helix</keyword>
<dbReference type="OrthoDB" id="5676052at2"/>
<proteinExistence type="predicted"/>
<feature type="transmembrane region" description="Helical" evidence="1">
    <location>
        <begin position="6"/>
        <end position="26"/>
    </location>
</feature>
<name>A0A420XGF1_9PAST</name>